<protein>
    <submittedName>
        <fullName evidence="1">Uncharacterized protein</fullName>
    </submittedName>
</protein>
<sequence>MSREAHQARMDGWMASRWACGGLRSDVHRMRCVVYTVLQGTYTARWEELGKRGRNKIKRGGVKRIRFLSMLSCLTLYCIFHLDELGEYVIVLISRWL</sequence>
<keyword evidence="2" id="KW-1185">Reference proteome</keyword>
<dbReference type="EMBL" id="MU863634">
    <property type="protein sequence ID" value="KAK4101610.1"/>
    <property type="molecule type" value="Genomic_DNA"/>
</dbReference>
<reference evidence="1" key="1">
    <citation type="journal article" date="2023" name="Mol. Phylogenet. Evol.">
        <title>Genome-scale phylogeny and comparative genomics of the fungal order Sordariales.</title>
        <authorList>
            <person name="Hensen N."/>
            <person name="Bonometti L."/>
            <person name="Westerberg I."/>
            <person name="Brannstrom I.O."/>
            <person name="Guillou S."/>
            <person name="Cros-Aarteil S."/>
            <person name="Calhoun S."/>
            <person name="Haridas S."/>
            <person name="Kuo A."/>
            <person name="Mondo S."/>
            <person name="Pangilinan J."/>
            <person name="Riley R."/>
            <person name="LaButti K."/>
            <person name="Andreopoulos B."/>
            <person name="Lipzen A."/>
            <person name="Chen C."/>
            <person name="Yan M."/>
            <person name="Daum C."/>
            <person name="Ng V."/>
            <person name="Clum A."/>
            <person name="Steindorff A."/>
            <person name="Ohm R.A."/>
            <person name="Martin F."/>
            <person name="Silar P."/>
            <person name="Natvig D.O."/>
            <person name="Lalanne C."/>
            <person name="Gautier V."/>
            <person name="Ament-Velasquez S.L."/>
            <person name="Kruys A."/>
            <person name="Hutchinson M.I."/>
            <person name="Powell A.J."/>
            <person name="Barry K."/>
            <person name="Miller A.N."/>
            <person name="Grigoriev I.V."/>
            <person name="Debuchy R."/>
            <person name="Gladieux P."/>
            <person name="Hiltunen Thoren M."/>
            <person name="Johannesson H."/>
        </authorList>
    </citation>
    <scope>NUCLEOTIDE SEQUENCE</scope>
    <source>
        <strain evidence="1">CBS 757.83</strain>
    </source>
</reference>
<accession>A0AAN6Q102</accession>
<dbReference type="AlphaFoldDB" id="A0AAN6Q102"/>
<organism evidence="1 2">
    <name type="scientific">Parathielavia hyrcaniae</name>
    <dbReference type="NCBI Taxonomy" id="113614"/>
    <lineage>
        <taxon>Eukaryota</taxon>
        <taxon>Fungi</taxon>
        <taxon>Dikarya</taxon>
        <taxon>Ascomycota</taxon>
        <taxon>Pezizomycotina</taxon>
        <taxon>Sordariomycetes</taxon>
        <taxon>Sordariomycetidae</taxon>
        <taxon>Sordariales</taxon>
        <taxon>Chaetomiaceae</taxon>
        <taxon>Parathielavia</taxon>
    </lineage>
</organism>
<reference evidence="1" key="2">
    <citation type="submission" date="2023-05" db="EMBL/GenBank/DDBJ databases">
        <authorList>
            <consortium name="Lawrence Berkeley National Laboratory"/>
            <person name="Steindorff A."/>
            <person name="Hensen N."/>
            <person name="Bonometti L."/>
            <person name="Westerberg I."/>
            <person name="Brannstrom I.O."/>
            <person name="Guillou S."/>
            <person name="Cros-Aarteil S."/>
            <person name="Calhoun S."/>
            <person name="Haridas S."/>
            <person name="Kuo A."/>
            <person name="Mondo S."/>
            <person name="Pangilinan J."/>
            <person name="Riley R."/>
            <person name="Labutti K."/>
            <person name="Andreopoulos B."/>
            <person name="Lipzen A."/>
            <person name="Chen C."/>
            <person name="Yanf M."/>
            <person name="Daum C."/>
            <person name="Ng V."/>
            <person name="Clum A."/>
            <person name="Ohm R."/>
            <person name="Martin F."/>
            <person name="Silar P."/>
            <person name="Natvig D."/>
            <person name="Lalanne C."/>
            <person name="Gautier V."/>
            <person name="Ament-Velasquez S.L."/>
            <person name="Kruys A."/>
            <person name="Hutchinson M.I."/>
            <person name="Powell A.J."/>
            <person name="Barry K."/>
            <person name="Miller A.N."/>
            <person name="Grigoriev I.V."/>
            <person name="Debuchy R."/>
            <person name="Gladieux P."/>
            <person name="Thoren M.H."/>
            <person name="Johannesson H."/>
        </authorList>
    </citation>
    <scope>NUCLEOTIDE SEQUENCE</scope>
    <source>
        <strain evidence="1">CBS 757.83</strain>
    </source>
</reference>
<proteinExistence type="predicted"/>
<evidence type="ECO:0000313" key="1">
    <source>
        <dbReference type="EMBL" id="KAK4101610.1"/>
    </source>
</evidence>
<comment type="caution">
    <text evidence="1">The sequence shown here is derived from an EMBL/GenBank/DDBJ whole genome shotgun (WGS) entry which is preliminary data.</text>
</comment>
<dbReference type="Proteomes" id="UP001305647">
    <property type="component" value="Unassembled WGS sequence"/>
</dbReference>
<gene>
    <name evidence="1" type="ORF">N658DRAFT_49247</name>
</gene>
<name>A0AAN6Q102_9PEZI</name>
<evidence type="ECO:0000313" key="2">
    <source>
        <dbReference type="Proteomes" id="UP001305647"/>
    </source>
</evidence>